<dbReference type="Gene3D" id="3.40.50.11350">
    <property type="match status" value="1"/>
</dbReference>
<dbReference type="Proteomes" id="UP000613580">
    <property type="component" value="Unassembled WGS sequence"/>
</dbReference>
<accession>A0A8H6SKV2</accession>
<evidence type="ECO:0000313" key="2">
    <source>
        <dbReference type="Proteomes" id="UP000613580"/>
    </source>
</evidence>
<dbReference type="AlphaFoldDB" id="A0A8H6SKV2"/>
<evidence type="ECO:0000313" key="1">
    <source>
        <dbReference type="EMBL" id="KAF7300521.1"/>
    </source>
</evidence>
<sequence length="486" mass="54903">MALPARWPWPLRRLSLFFALVIALVVLLLVAHPTTRSQGLELLGMPAASDFRVGPTYSTLTNTIAKLPQHNPDLPFPEGKNGRYVRFSSEANWIGWNNCLNERLMNAFLAYSTNRAYVFGEYWWAPQHYQFPRPEGSGDARTPMKALVGGPVVGDPWLPTGDEDTHPHPRSISTPWWDTICPPERRRVFDTQSIKPFLEGGVDNAAGSLIWSTWHELLLNAPESCVEVVYSANNTDMFPQIFDLRLWGSPRILDLWDSFSKSPISAQFRASPIAQSAVEANIGYGTFSGASLRFFPAWLYPHRDPFERMLAVHLRRGDYVEHCHNIVNWHAKYYGWAQLPSLPDVVAGRMPSEDDPEREAKVFAMCLPDVASVVRRIEEVRNEWAAQNGSALETLYLLTNSDHEFLDALLPALRYSPSTGLGWRTVVTTRDLHISTAEEQDVSLAIDMEIARRAKAFLGNPWSSFTSNVVHQRLVSGRGEASVRFW</sequence>
<gene>
    <name evidence="1" type="ORF">HMN09_00936600</name>
</gene>
<dbReference type="OrthoDB" id="2559662at2759"/>
<name>A0A8H6SKV2_MYCCL</name>
<protein>
    <submittedName>
        <fullName evidence="1">Uncharacterized protein</fullName>
    </submittedName>
</protein>
<organism evidence="1 2">
    <name type="scientific">Mycena chlorophos</name>
    <name type="common">Agaric fungus</name>
    <name type="synonym">Agaricus chlorophos</name>
    <dbReference type="NCBI Taxonomy" id="658473"/>
    <lineage>
        <taxon>Eukaryota</taxon>
        <taxon>Fungi</taxon>
        <taxon>Dikarya</taxon>
        <taxon>Basidiomycota</taxon>
        <taxon>Agaricomycotina</taxon>
        <taxon>Agaricomycetes</taxon>
        <taxon>Agaricomycetidae</taxon>
        <taxon>Agaricales</taxon>
        <taxon>Marasmiineae</taxon>
        <taxon>Mycenaceae</taxon>
        <taxon>Mycena</taxon>
    </lineage>
</organism>
<proteinExistence type="predicted"/>
<comment type="caution">
    <text evidence="1">The sequence shown here is derived from an EMBL/GenBank/DDBJ whole genome shotgun (WGS) entry which is preliminary data.</text>
</comment>
<keyword evidence="2" id="KW-1185">Reference proteome</keyword>
<dbReference type="CDD" id="cd11296">
    <property type="entry name" value="O-FucT_like"/>
    <property type="match status" value="1"/>
</dbReference>
<dbReference type="EMBL" id="JACAZE010000013">
    <property type="protein sequence ID" value="KAF7300521.1"/>
    <property type="molecule type" value="Genomic_DNA"/>
</dbReference>
<reference evidence="1" key="1">
    <citation type="submission" date="2020-05" db="EMBL/GenBank/DDBJ databases">
        <title>Mycena genomes resolve the evolution of fungal bioluminescence.</title>
        <authorList>
            <person name="Tsai I.J."/>
        </authorList>
    </citation>
    <scope>NUCLEOTIDE SEQUENCE</scope>
    <source>
        <strain evidence="1">110903Hualien_Pintung</strain>
    </source>
</reference>